<dbReference type="InterPro" id="IPR014755">
    <property type="entry name" value="Cu-Rt/internalin_Ig-like"/>
</dbReference>
<feature type="transmembrane region" description="Helical" evidence="9">
    <location>
        <begin position="279"/>
        <end position="306"/>
    </location>
</feature>
<feature type="signal peptide" evidence="10">
    <location>
        <begin position="1"/>
        <end position="19"/>
    </location>
</feature>
<sequence>MFTGVVCALVMATPGLAGAHATLVSSVPADDSRVAISPSQVVLTFDENISVGADPARVISAQGDRVDTGSPHLISAGNALVIPVRPDLPAGSYSATWRVISADTHVVTGSIVFGVRADPGAPAPAAPPVAASVTALDRASQALLYAGLVGSVGLAVVSLMLYPRTLALKRFRWTVAPSWVLAVLACAGTVLVRAAEKADVGVSRAFSGSALSSGLDGGDTRVVLIRAALVVVLGPVLFAAARRRVSHAWGAALIGACGLGIAVTIAADGHASVGDLAWLAVPVTILHVVAMTLWLGGLLSMVLILLSGNRSRFPATVKSKSVASEPPAPEPSAPELLTPAVLHRWSRWAFTMVVVLVLSGEFQAWRQIWPVQALWDTTYGVVLLVKSALVLAMLGLAAYARRRLGLSRLRRSVPIEMACGIAVLVVTSVLVTEPPARTTYGPPMQVAAPLDDGAAQVSVSTTRRGPTVVDVALDDGHGTPIPARSLRATLSSESAGIPSLALRFVPAQSDTTDTGSPGAARWRSVAASVPVAGAWTLTLTVQFSDSDAQVTTVGFAVW</sequence>
<feature type="transmembrane region" description="Helical" evidence="9">
    <location>
        <begin position="348"/>
        <end position="365"/>
    </location>
</feature>
<evidence type="ECO:0000259" key="12">
    <source>
        <dbReference type="Pfam" id="PF05425"/>
    </source>
</evidence>
<organism evidence="13 14">
    <name type="scientific">Gordonia polyisoprenivorans</name>
    <dbReference type="NCBI Taxonomy" id="84595"/>
    <lineage>
        <taxon>Bacteria</taxon>
        <taxon>Bacillati</taxon>
        <taxon>Actinomycetota</taxon>
        <taxon>Actinomycetes</taxon>
        <taxon>Mycobacteriales</taxon>
        <taxon>Gordoniaceae</taxon>
        <taxon>Gordonia</taxon>
    </lineage>
</organism>
<dbReference type="PANTHER" id="PTHR34820:SF4">
    <property type="entry name" value="INNER MEMBRANE PROTEIN YEBZ"/>
    <property type="match status" value="1"/>
</dbReference>
<dbReference type="GO" id="GO:0042597">
    <property type="term" value="C:periplasmic space"/>
    <property type="evidence" value="ECO:0007669"/>
    <property type="project" value="InterPro"/>
</dbReference>
<keyword evidence="6 9" id="KW-1133">Transmembrane helix</keyword>
<dbReference type="InterPro" id="IPR014756">
    <property type="entry name" value="Ig_E-set"/>
</dbReference>
<dbReference type="Gene3D" id="2.60.40.1220">
    <property type="match status" value="1"/>
</dbReference>
<dbReference type="InterPro" id="IPR008457">
    <property type="entry name" value="Cu-R_CopD_dom"/>
</dbReference>
<gene>
    <name evidence="13" type="ORF">HGA05_10895</name>
</gene>
<dbReference type="GO" id="GO:0005886">
    <property type="term" value="C:plasma membrane"/>
    <property type="evidence" value="ECO:0007669"/>
    <property type="project" value="UniProtKB-SubCell"/>
</dbReference>
<dbReference type="InterPro" id="IPR007348">
    <property type="entry name" value="CopC_dom"/>
</dbReference>
<evidence type="ECO:0000313" key="14">
    <source>
        <dbReference type="Proteomes" id="UP000563898"/>
    </source>
</evidence>
<evidence type="ECO:0000256" key="4">
    <source>
        <dbReference type="ARBA" id="ARBA00022723"/>
    </source>
</evidence>
<evidence type="ECO:0000256" key="8">
    <source>
        <dbReference type="ARBA" id="ARBA00023136"/>
    </source>
</evidence>
<feature type="transmembrane region" description="Helical" evidence="9">
    <location>
        <begin position="412"/>
        <end position="431"/>
    </location>
</feature>
<feature type="domain" description="Copper resistance protein D" evidence="12">
    <location>
        <begin position="340"/>
        <end position="430"/>
    </location>
</feature>
<name>A0A846WMR1_9ACTN</name>
<dbReference type="PANTHER" id="PTHR34820">
    <property type="entry name" value="INNER MEMBRANE PROTEIN YEBZ"/>
    <property type="match status" value="1"/>
</dbReference>
<evidence type="ECO:0000313" key="13">
    <source>
        <dbReference type="EMBL" id="NKY02083.1"/>
    </source>
</evidence>
<evidence type="ECO:0000256" key="7">
    <source>
        <dbReference type="ARBA" id="ARBA00023008"/>
    </source>
</evidence>
<feature type="transmembrane region" description="Helical" evidence="9">
    <location>
        <begin position="223"/>
        <end position="241"/>
    </location>
</feature>
<evidence type="ECO:0000256" key="10">
    <source>
        <dbReference type="SAM" id="SignalP"/>
    </source>
</evidence>
<dbReference type="AlphaFoldDB" id="A0A846WMR1"/>
<keyword evidence="5 10" id="KW-0732">Signal</keyword>
<evidence type="ECO:0000256" key="9">
    <source>
        <dbReference type="SAM" id="Phobius"/>
    </source>
</evidence>
<dbReference type="Pfam" id="PF05425">
    <property type="entry name" value="CopD"/>
    <property type="match status" value="1"/>
</dbReference>
<evidence type="ECO:0000256" key="2">
    <source>
        <dbReference type="ARBA" id="ARBA00022475"/>
    </source>
</evidence>
<dbReference type="GO" id="GO:0046688">
    <property type="term" value="P:response to copper ion"/>
    <property type="evidence" value="ECO:0007669"/>
    <property type="project" value="InterPro"/>
</dbReference>
<keyword evidence="3 9" id="KW-0812">Transmembrane</keyword>
<dbReference type="GO" id="GO:0006825">
    <property type="term" value="P:copper ion transport"/>
    <property type="evidence" value="ECO:0007669"/>
    <property type="project" value="InterPro"/>
</dbReference>
<protein>
    <submittedName>
        <fullName evidence="13">Copper resistance protein CopC/CopD</fullName>
    </submittedName>
</protein>
<accession>A0A846WMR1</accession>
<evidence type="ECO:0000256" key="3">
    <source>
        <dbReference type="ARBA" id="ARBA00022692"/>
    </source>
</evidence>
<dbReference type="SUPFAM" id="SSF81296">
    <property type="entry name" value="E set domains"/>
    <property type="match status" value="1"/>
</dbReference>
<dbReference type="GO" id="GO:0005507">
    <property type="term" value="F:copper ion binding"/>
    <property type="evidence" value="ECO:0007669"/>
    <property type="project" value="InterPro"/>
</dbReference>
<evidence type="ECO:0000256" key="1">
    <source>
        <dbReference type="ARBA" id="ARBA00004651"/>
    </source>
</evidence>
<feature type="chain" id="PRO_5032334300" evidence="10">
    <location>
        <begin position="20"/>
        <end position="558"/>
    </location>
</feature>
<evidence type="ECO:0000256" key="5">
    <source>
        <dbReference type="ARBA" id="ARBA00022729"/>
    </source>
</evidence>
<feature type="domain" description="CopC" evidence="11">
    <location>
        <begin position="20"/>
        <end position="115"/>
    </location>
</feature>
<evidence type="ECO:0000256" key="6">
    <source>
        <dbReference type="ARBA" id="ARBA00022989"/>
    </source>
</evidence>
<dbReference type="Proteomes" id="UP000563898">
    <property type="component" value="Unassembled WGS sequence"/>
</dbReference>
<feature type="transmembrane region" description="Helical" evidence="9">
    <location>
        <begin position="377"/>
        <end position="400"/>
    </location>
</feature>
<keyword evidence="7" id="KW-0186">Copper</keyword>
<feature type="transmembrane region" description="Helical" evidence="9">
    <location>
        <begin position="248"/>
        <end position="267"/>
    </location>
</feature>
<dbReference type="EMBL" id="JAAXPC010000005">
    <property type="protein sequence ID" value="NKY02083.1"/>
    <property type="molecule type" value="Genomic_DNA"/>
</dbReference>
<comment type="caution">
    <text evidence="13">The sequence shown here is derived from an EMBL/GenBank/DDBJ whole genome shotgun (WGS) entry which is preliminary data.</text>
</comment>
<reference evidence="13 14" key="1">
    <citation type="submission" date="2020-04" db="EMBL/GenBank/DDBJ databases">
        <title>MicrobeNet Type strains.</title>
        <authorList>
            <person name="Nicholson A.C."/>
        </authorList>
    </citation>
    <scope>NUCLEOTIDE SEQUENCE [LARGE SCALE GENOMIC DNA]</scope>
    <source>
        <strain evidence="13 14">ATCC BAA-14</strain>
    </source>
</reference>
<dbReference type="Pfam" id="PF04234">
    <property type="entry name" value="CopC"/>
    <property type="match status" value="1"/>
</dbReference>
<keyword evidence="8 9" id="KW-0472">Membrane</keyword>
<comment type="subcellular location">
    <subcellularLocation>
        <location evidence="1">Cell membrane</location>
        <topology evidence="1">Multi-pass membrane protein</topology>
    </subcellularLocation>
</comment>
<keyword evidence="4" id="KW-0479">Metal-binding</keyword>
<keyword evidence="2" id="KW-1003">Cell membrane</keyword>
<dbReference type="InterPro" id="IPR032694">
    <property type="entry name" value="CopC/D"/>
</dbReference>
<feature type="transmembrane region" description="Helical" evidence="9">
    <location>
        <begin position="174"/>
        <end position="195"/>
    </location>
</feature>
<evidence type="ECO:0000259" key="11">
    <source>
        <dbReference type="Pfam" id="PF04234"/>
    </source>
</evidence>
<proteinExistence type="predicted"/>
<feature type="transmembrane region" description="Helical" evidence="9">
    <location>
        <begin position="142"/>
        <end position="162"/>
    </location>
</feature>